<evidence type="ECO:0000313" key="3">
    <source>
        <dbReference type="Proteomes" id="UP000198683"/>
    </source>
</evidence>
<reference evidence="2 3" key="1">
    <citation type="submission" date="2016-10" db="EMBL/GenBank/DDBJ databases">
        <authorList>
            <person name="de Groot N.N."/>
        </authorList>
    </citation>
    <scope>NUCLEOTIDE SEQUENCE [LARGE SCALE GENOMIC DNA]</scope>
    <source>
        <strain evidence="2 3">CGMCC 4.5681</strain>
    </source>
</reference>
<dbReference type="EMBL" id="FNFB01000029">
    <property type="protein sequence ID" value="SDL78131.1"/>
    <property type="molecule type" value="Genomic_DNA"/>
</dbReference>
<keyword evidence="2" id="KW-0808">Transferase</keyword>
<feature type="domain" description="Reverse transcriptase" evidence="1">
    <location>
        <begin position="134"/>
        <end position="378"/>
    </location>
</feature>
<keyword evidence="2" id="KW-0695">RNA-directed DNA polymerase</keyword>
<dbReference type="PANTHER" id="PTHR34047:SF8">
    <property type="entry name" value="PROTEIN YKFC"/>
    <property type="match status" value="1"/>
</dbReference>
<dbReference type="PROSITE" id="PS50878">
    <property type="entry name" value="RT_POL"/>
    <property type="match status" value="1"/>
</dbReference>
<dbReference type="SUPFAM" id="SSF56672">
    <property type="entry name" value="DNA/RNA polymerases"/>
    <property type="match status" value="1"/>
</dbReference>
<dbReference type="InterPro" id="IPR051083">
    <property type="entry name" value="GrpII_Intron_Splice-Mob/Def"/>
</dbReference>
<evidence type="ECO:0000259" key="1">
    <source>
        <dbReference type="PROSITE" id="PS50878"/>
    </source>
</evidence>
<dbReference type="GO" id="GO:0003964">
    <property type="term" value="F:RNA-directed DNA polymerase activity"/>
    <property type="evidence" value="ECO:0007669"/>
    <property type="project" value="UniProtKB-KW"/>
</dbReference>
<dbReference type="CDD" id="cd01646">
    <property type="entry name" value="RT_Bac_retron_I"/>
    <property type="match status" value="1"/>
</dbReference>
<dbReference type="InterPro" id="IPR000477">
    <property type="entry name" value="RT_dom"/>
</dbReference>
<accession>A0A1G9MVS9</accession>
<dbReference type="InterPro" id="IPR043502">
    <property type="entry name" value="DNA/RNA_pol_sf"/>
</dbReference>
<evidence type="ECO:0000313" key="2">
    <source>
        <dbReference type="EMBL" id="SDL78131.1"/>
    </source>
</evidence>
<dbReference type="PANTHER" id="PTHR34047">
    <property type="entry name" value="NUCLEAR INTRON MATURASE 1, MITOCHONDRIAL-RELATED"/>
    <property type="match status" value="1"/>
</dbReference>
<keyword evidence="2" id="KW-0548">Nucleotidyltransferase</keyword>
<dbReference type="Pfam" id="PF00078">
    <property type="entry name" value="RVT_1"/>
    <property type="match status" value="1"/>
</dbReference>
<name>A0A1G9MVS9_9ACTN</name>
<sequence length="588" mass="66610">MMLEPFPARDLHIGQPQPDPTVVVDQALPVYDPARQLSVITHTVKLQGRSTDVHGKGQTPVESRTVGCRTAPSDDRMVLHHRGDKQVLLSDPFSRFAQWLEFAWYRYYSNQSTHDLPDIIAHADASHGWPYFRDQLIGSIVSGAYTPDVVDVVDLPKDRLSVRPLARMSIQDQLVYEALVFSAVELIDSRISDAVFSYRWSKFKGDLRSPKGAWVRMQDQARLLQAKYPTHMLAKTDITSFYEHIEVDILLEDLQSAGVDQWTRDRLEAFLRAFQRLNAVWGIPQGSDASGILANLYLVPIDTVLRRRGLEYVRYSDDIAMFGETWASLRRELLQINRVLRGRHLSMSGAKTKILTAAEAIEEFDDGGKDAIRYGVSIGAPMAGAEVQKMFDTATATYPPNARDIRFALNQFTELDDNYAVSWILGNLAKVPHLAPESIKYLESFRSVLTPVDDSTILEMFASREFADYPYAEHHLLCFLLRRGVHHSKVHEAAWKILSDRNEETYLRETAARYIGLHAGPGDGALLKQEFRTERSDSLRRALLVALYESRQFYGLWLDDAAEAVPGLALTCHYLKTNPIIPLPPVRK</sequence>
<dbReference type="OrthoDB" id="4578876at2"/>
<gene>
    <name evidence="2" type="ORF">SAMN05421874_1292</name>
</gene>
<dbReference type="Proteomes" id="UP000198683">
    <property type="component" value="Unassembled WGS sequence"/>
</dbReference>
<organism evidence="2 3">
    <name type="scientific">Nonomuraea maritima</name>
    <dbReference type="NCBI Taxonomy" id="683260"/>
    <lineage>
        <taxon>Bacteria</taxon>
        <taxon>Bacillati</taxon>
        <taxon>Actinomycetota</taxon>
        <taxon>Actinomycetes</taxon>
        <taxon>Streptosporangiales</taxon>
        <taxon>Streptosporangiaceae</taxon>
        <taxon>Nonomuraea</taxon>
    </lineage>
</organism>
<dbReference type="STRING" id="683260.SAMN05421874_1292"/>
<protein>
    <submittedName>
        <fullName evidence="2">Reverse transcriptase (RNA-dependent DNA polymerase)</fullName>
    </submittedName>
</protein>
<proteinExistence type="predicted"/>
<dbReference type="AlphaFoldDB" id="A0A1G9MVS9"/>
<keyword evidence="3" id="KW-1185">Reference proteome</keyword>